<accession>A0A2T2XHP8</accession>
<dbReference type="EMBL" id="PXYW01000014">
    <property type="protein sequence ID" value="PSR33962.1"/>
    <property type="molecule type" value="Genomic_DNA"/>
</dbReference>
<dbReference type="AlphaFoldDB" id="A0A2T2XHP8"/>
<sequence>MTNDVDECQFIHSIDEFCRDPTKGLGITAYFVQSLSHGKYIVPLGFGQVIPIIHSTYYYYDHFIK</sequence>
<name>A0A2T2XHP8_9FIRM</name>
<proteinExistence type="predicted"/>
<comment type="caution">
    <text evidence="1">The sequence shown here is derived from an EMBL/GenBank/DDBJ whole genome shotgun (WGS) entry which is preliminary data.</text>
</comment>
<evidence type="ECO:0000313" key="1">
    <source>
        <dbReference type="EMBL" id="PSR33962.1"/>
    </source>
</evidence>
<evidence type="ECO:0000313" key="2">
    <source>
        <dbReference type="Proteomes" id="UP000242972"/>
    </source>
</evidence>
<protein>
    <submittedName>
        <fullName evidence="1">Uncharacterized protein</fullName>
    </submittedName>
</protein>
<dbReference type="Proteomes" id="UP000242972">
    <property type="component" value="Unassembled WGS sequence"/>
</dbReference>
<gene>
    <name evidence="1" type="ORF">C7B46_07545</name>
</gene>
<organism evidence="1 2">
    <name type="scientific">Sulfobacillus benefaciens</name>
    <dbReference type="NCBI Taxonomy" id="453960"/>
    <lineage>
        <taxon>Bacteria</taxon>
        <taxon>Bacillati</taxon>
        <taxon>Bacillota</taxon>
        <taxon>Clostridia</taxon>
        <taxon>Eubacteriales</taxon>
        <taxon>Clostridiales Family XVII. Incertae Sedis</taxon>
        <taxon>Sulfobacillus</taxon>
    </lineage>
</organism>
<reference evidence="1 2" key="1">
    <citation type="journal article" date="2014" name="BMC Genomics">
        <title>Comparison of environmental and isolate Sulfobacillus genomes reveals diverse carbon, sulfur, nitrogen, and hydrogen metabolisms.</title>
        <authorList>
            <person name="Justice N.B."/>
            <person name="Norman A."/>
            <person name="Brown C.T."/>
            <person name="Singh A."/>
            <person name="Thomas B.C."/>
            <person name="Banfield J.F."/>
        </authorList>
    </citation>
    <scope>NUCLEOTIDE SEQUENCE [LARGE SCALE GENOMIC DNA]</scope>
    <source>
        <strain evidence="1">AMDSBA4</strain>
    </source>
</reference>